<evidence type="ECO:0000256" key="7">
    <source>
        <dbReference type="ARBA" id="ARBA00023002"/>
    </source>
</evidence>
<reference evidence="16" key="2">
    <citation type="journal article" date="2019" name="IMA Fungus">
        <title>Genome sequencing and comparison of five Tilletia species to identify candidate genes for the detection of regulated species infecting wheat.</title>
        <authorList>
            <person name="Nguyen H.D.T."/>
            <person name="Sultana T."/>
            <person name="Kesanakurti P."/>
            <person name="Hambleton S."/>
        </authorList>
    </citation>
    <scope>NUCLEOTIDE SEQUENCE</scope>
    <source>
        <strain evidence="16">DAOMC 236426</strain>
    </source>
</reference>
<dbReference type="InterPro" id="IPR039558">
    <property type="entry name" value="TPA1/OFD1_N"/>
</dbReference>
<dbReference type="Pfam" id="PF10637">
    <property type="entry name" value="Ofd1_CTDD"/>
    <property type="match status" value="1"/>
</dbReference>
<comment type="catalytic activity">
    <reaction evidence="11">
        <text>[ribosomal protein uS12]-(3S)-3-hydroxy-L-proline + 2-oxoglutarate + O2 = [ribosomal protein uS12]-(3S)-3,4-dihydroxy-L-proline + succinate + CO2</text>
        <dbReference type="Rhea" id="RHEA:54160"/>
        <dbReference type="Rhea" id="RHEA-COMP:13817"/>
        <dbReference type="Rhea" id="RHEA-COMP:13818"/>
        <dbReference type="ChEBI" id="CHEBI:15379"/>
        <dbReference type="ChEBI" id="CHEBI:16526"/>
        <dbReference type="ChEBI" id="CHEBI:16810"/>
        <dbReference type="ChEBI" id="CHEBI:30031"/>
        <dbReference type="ChEBI" id="CHEBI:85428"/>
        <dbReference type="ChEBI" id="CHEBI:138052"/>
    </reaction>
</comment>
<dbReference type="GO" id="GO:0009896">
    <property type="term" value="P:positive regulation of catabolic process"/>
    <property type="evidence" value="ECO:0007669"/>
    <property type="project" value="UniProtKB-ARBA"/>
</dbReference>
<keyword evidence="8" id="KW-0408">Iron</keyword>
<dbReference type="SMART" id="SM00702">
    <property type="entry name" value="P4Hc"/>
    <property type="match status" value="1"/>
</dbReference>
<evidence type="ECO:0000256" key="6">
    <source>
        <dbReference type="ARBA" id="ARBA00022964"/>
    </source>
</evidence>
<comment type="caution">
    <text evidence="16">The sequence shown here is derived from an EMBL/GenBank/DDBJ whole genome shotgun (WGS) entry which is preliminary data.</text>
</comment>
<feature type="compositionally biased region" description="Low complexity" evidence="14">
    <location>
        <begin position="521"/>
        <end position="537"/>
    </location>
</feature>
<dbReference type="Pfam" id="PF13661">
    <property type="entry name" value="2OG-FeII_Oxy_4"/>
    <property type="match status" value="1"/>
</dbReference>
<dbReference type="PANTHER" id="PTHR12117:SF0">
    <property type="entry name" value="PROLYL 3-HYDROXYLASE OGFOD1"/>
    <property type="match status" value="1"/>
</dbReference>
<protein>
    <recommendedName>
        <fullName evidence="12">uS12 prolyl 3,4-dihydroxylase</fullName>
    </recommendedName>
</protein>
<evidence type="ECO:0000256" key="1">
    <source>
        <dbReference type="ARBA" id="ARBA00001961"/>
    </source>
</evidence>
<comment type="catalytic activity">
    <reaction evidence="10">
        <text>[ribosomal protein uS12]-L-proline + 2-oxoglutarate + O2 = [ribosomal protein uS12]-(3S)-3-hydroxy-L-proline + succinate + CO2</text>
        <dbReference type="Rhea" id="RHEA:54156"/>
        <dbReference type="Rhea" id="RHEA-COMP:13816"/>
        <dbReference type="Rhea" id="RHEA-COMP:13818"/>
        <dbReference type="ChEBI" id="CHEBI:15379"/>
        <dbReference type="ChEBI" id="CHEBI:16526"/>
        <dbReference type="ChEBI" id="CHEBI:16810"/>
        <dbReference type="ChEBI" id="CHEBI:30031"/>
        <dbReference type="ChEBI" id="CHEBI:50342"/>
        <dbReference type="ChEBI" id="CHEBI:85428"/>
    </reaction>
</comment>
<evidence type="ECO:0000256" key="12">
    <source>
        <dbReference type="ARBA" id="ARBA00081607"/>
    </source>
</evidence>
<evidence type="ECO:0000256" key="13">
    <source>
        <dbReference type="SAM" id="Coils"/>
    </source>
</evidence>
<dbReference type="PROSITE" id="PS51471">
    <property type="entry name" value="FE2OG_OXY"/>
    <property type="match status" value="1"/>
</dbReference>
<evidence type="ECO:0000256" key="10">
    <source>
        <dbReference type="ARBA" id="ARBA00047444"/>
    </source>
</evidence>
<keyword evidence="13" id="KW-0175">Coiled coil</keyword>
<keyword evidence="5" id="KW-0847">Vitamin C</keyword>
<comment type="cofactor">
    <cofactor evidence="1">
        <name>L-ascorbate</name>
        <dbReference type="ChEBI" id="CHEBI:38290"/>
    </cofactor>
</comment>
<dbReference type="EMBL" id="LWDE02000582">
    <property type="protein sequence ID" value="KAE8246396.1"/>
    <property type="molecule type" value="Genomic_DNA"/>
</dbReference>
<dbReference type="InterPro" id="IPR051842">
    <property type="entry name" value="uS12_prolyl_hydroxylase"/>
</dbReference>
<dbReference type="GO" id="GO:0005634">
    <property type="term" value="C:nucleus"/>
    <property type="evidence" value="ECO:0007669"/>
    <property type="project" value="UniProtKB-SubCell"/>
</dbReference>
<feature type="coiled-coil region" evidence="13">
    <location>
        <begin position="43"/>
        <end position="103"/>
    </location>
</feature>
<dbReference type="GO" id="GO:0005737">
    <property type="term" value="C:cytoplasm"/>
    <property type="evidence" value="ECO:0007669"/>
    <property type="project" value="TreeGrafter"/>
</dbReference>
<evidence type="ECO:0000256" key="9">
    <source>
        <dbReference type="ARBA" id="ARBA00023242"/>
    </source>
</evidence>
<dbReference type="Proteomes" id="UP000077684">
    <property type="component" value="Unassembled WGS sequence"/>
</dbReference>
<dbReference type="FunFam" id="2.60.120.620:FF:000014">
    <property type="entry name" value="Prolyl 3,4-dihydroxylase TPA1"/>
    <property type="match status" value="1"/>
</dbReference>
<dbReference type="PANTHER" id="PTHR12117">
    <property type="entry name" value="HISTONE ACETYLTRANSFERASE COMPLEX"/>
    <property type="match status" value="1"/>
</dbReference>
<gene>
    <name evidence="16" type="ORF">A4X06_0g5035</name>
</gene>
<organism evidence="16 17">
    <name type="scientific">Tilletia controversa</name>
    <name type="common">dwarf bunt fungus</name>
    <dbReference type="NCBI Taxonomy" id="13291"/>
    <lineage>
        <taxon>Eukaryota</taxon>
        <taxon>Fungi</taxon>
        <taxon>Dikarya</taxon>
        <taxon>Basidiomycota</taxon>
        <taxon>Ustilaginomycotina</taxon>
        <taxon>Exobasidiomycetes</taxon>
        <taxon>Tilletiales</taxon>
        <taxon>Tilletiaceae</taxon>
        <taxon>Tilletia</taxon>
    </lineage>
</organism>
<evidence type="ECO:0000256" key="4">
    <source>
        <dbReference type="ARBA" id="ARBA00022723"/>
    </source>
</evidence>
<evidence type="ECO:0000256" key="8">
    <source>
        <dbReference type="ARBA" id="ARBA00023004"/>
    </source>
</evidence>
<comment type="similarity">
    <text evidence="3">Belongs to the TPA1 family.</text>
</comment>
<proteinExistence type="inferred from homology"/>
<feature type="region of interest" description="Disordered" evidence="14">
    <location>
        <begin position="561"/>
        <end position="635"/>
    </location>
</feature>
<dbReference type="GO" id="GO:0010604">
    <property type="term" value="P:positive regulation of macromolecule metabolic process"/>
    <property type="evidence" value="ECO:0007669"/>
    <property type="project" value="UniProtKB-ARBA"/>
</dbReference>
<feature type="region of interest" description="Disordered" evidence="14">
    <location>
        <begin position="499"/>
        <end position="538"/>
    </location>
</feature>
<keyword evidence="4" id="KW-0479">Metal-binding</keyword>
<dbReference type="InterPro" id="IPR005123">
    <property type="entry name" value="Oxoglu/Fe-dep_dioxygenase_dom"/>
</dbReference>
<dbReference type="InterPro" id="IPR043044">
    <property type="entry name" value="TPA1/Ofd1_C"/>
</dbReference>
<evidence type="ECO:0000259" key="15">
    <source>
        <dbReference type="PROSITE" id="PS51471"/>
    </source>
</evidence>
<feature type="region of interest" description="Disordered" evidence="14">
    <location>
        <begin position="669"/>
        <end position="701"/>
    </location>
</feature>
<keyword evidence="9" id="KW-0539">Nucleus</keyword>
<dbReference type="InterPro" id="IPR019601">
    <property type="entry name" value="Oxoglutarate/Fe-dep_Oase_C"/>
</dbReference>
<keyword evidence="17" id="KW-1185">Reference proteome</keyword>
<dbReference type="AlphaFoldDB" id="A0A8X7SWI6"/>
<comment type="subcellular location">
    <subcellularLocation>
        <location evidence="2">Nucleus</location>
    </subcellularLocation>
</comment>
<accession>A0A8X7SWI6</accession>
<dbReference type="InterPro" id="IPR006620">
    <property type="entry name" value="Pro_4_hyd_alph"/>
</dbReference>
<feature type="compositionally biased region" description="Acidic residues" evidence="14">
    <location>
        <begin position="683"/>
        <end position="693"/>
    </location>
</feature>
<evidence type="ECO:0000256" key="2">
    <source>
        <dbReference type="ARBA" id="ARBA00004123"/>
    </source>
</evidence>
<evidence type="ECO:0000256" key="3">
    <source>
        <dbReference type="ARBA" id="ARBA00007443"/>
    </source>
</evidence>
<evidence type="ECO:0000256" key="14">
    <source>
        <dbReference type="SAM" id="MobiDB-lite"/>
    </source>
</evidence>
<dbReference type="GO" id="GO:0006449">
    <property type="term" value="P:regulation of translational termination"/>
    <property type="evidence" value="ECO:0007669"/>
    <property type="project" value="TreeGrafter"/>
</dbReference>
<feature type="domain" description="Fe2OG dioxygenase" evidence="15">
    <location>
        <begin position="120"/>
        <end position="227"/>
    </location>
</feature>
<keyword evidence="6" id="KW-0223">Dioxygenase</keyword>
<dbReference type="GO" id="GO:0031543">
    <property type="term" value="F:peptidyl-proline dioxygenase activity"/>
    <property type="evidence" value="ECO:0007669"/>
    <property type="project" value="UniProtKB-ARBA"/>
</dbReference>
<evidence type="ECO:0000313" key="17">
    <source>
        <dbReference type="Proteomes" id="UP000077684"/>
    </source>
</evidence>
<feature type="compositionally biased region" description="Basic and acidic residues" evidence="14">
    <location>
        <begin position="581"/>
        <end position="601"/>
    </location>
</feature>
<dbReference type="GO" id="GO:0005506">
    <property type="term" value="F:iron ion binding"/>
    <property type="evidence" value="ECO:0007669"/>
    <property type="project" value="InterPro"/>
</dbReference>
<name>A0A8X7SWI6_9BASI</name>
<dbReference type="Gene3D" id="3.60.130.20">
    <property type="entry name" value="Oxoglutarate/iron-dependent oxygenase, C-terminal degradation domain"/>
    <property type="match status" value="1"/>
</dbReference>
<sequence length="701" mass="76687">MTTDIAAAFSAGLLEPETSKRFAAEYAQSEPYRHAVVPTLIDDALLRAARAEIEEELRFAEKETDIYKVNQTGDLANLDGLPAEEAERLKSLLKLRNALYSEEFRSWLMAVTGCGPLSAKTKDMSINNYTSGCHLLNHDDVISTRRVSYILYLPDPEQPWQPEWGGALELYPVVKEGEPANVPSKTIPPQWNQFTFFTVQPGHSFHSVEEVVHPTAKRLSISGWFHRPQADEESYDAADEAREEQLRIQHSSASALESKKRAVEEFPFLPYSEERQPPVPGTTLSKDDVAFLSNFVNPAYLRMQTQAVLFERFGDDSHVLLSDVLKKDIADALDAALRSADAQDGFHWWLSSSSSGGEKGFEAVSMRPHQTGVDERWSITGPPHRRRYLSLDAATDASSSQASGAPLSTNPSLPASGLPLQDPPALLSLLRTALLPSPAFRAFLANITQLVPLALRTTEARRFRPGLDYTLAEAEAEGEVVLDVCLDLTPQVWTEARRVASGSSAAKGPKELGAKKQKKPATSNGASSAAGDASLNAPPKKIAKELERRWASGEVGGWECYMAPQEGEDDPAVYGSGSSKAKADEEANGKEDDKVEGKEGEADMAVDGAEGDDGDEDMEDDDDEEEDDDDDDFDGVLLNLTPSFNSLSVVLRDEGVMRFIKYLGAAAGTSRWDVKGEWSVGQLEEEEDEEEGEGGEKETGK</sequence>
<dbReference type="Gene3D" id="2.60.120.620">
    <property type="entry name" value="q2cbj1_9rhob like domain"/>
    <property type="match status" value="1"/>
</dbReference>
<reference evidence="16" key="1">
    <citation type="submission" date="2016-04" db="EMBL/GenBank/DDBJ databases">
        <authorList>
            <person name="Nguyen H.D."/>
            <person name="Samba Siva P."/>
            <person name="Cullis J."/>
            <person name="Levesque C.A."/>
            <person name="Hambleton S."/>
        </authorList>
    </citation>
    <scope>NUCLEOTIDE SEQUENCE</scope>
    <source>
        <strain evidence="16">DAOMC 236426</strain>
    </source>
</reference>
<evidence type="ECO:0000256" key="5">
    <source>
        <dbReference type="ARBA" id="ARBA00022896"/>
    </source>
</evidence>
<feature type="compositionally biased region" description="Acidic residues" evidence="14">
    <location>
        <begin position="609"/>
        <end position="634"/>
    </location>
</feature>
<evidence type="ECO:0000313" key="16">
    <source>
        <dbReference type="EMBL" id="KAE8246396.1"/>
    </source>
</evidence>
<keyword evidence="7" id="KW-0560">Oxidoreductase</keyword>
<dbReference type="GO" id="GO:0031418">
    <property type="term" value="F:L-ascorbic acid binding"/>
    <property type="evidence" value="ECO:0007669"/>
    <property type="project" value="UniProtKB-KW"/>
</dbReference>
<evidence type="ECO:0000256" key="11">
    <source>
        <dbReference type="ARBA" id="ARBA00051966"/>
    </source>
</evidence>